<reference evidence="5 6" key="1">
    <citation type="submission" date="2007-01" db="EMBL/GenBank/DDBJ databases">
        <title>Annotation of the draft genome assembly of Thermosinus carboxydivorans Nor1.</title>
        <authorList>
            <consortium name="US DOE Joint Genome Institute (JGI-ORNL)"/>
            <person name="Larimer F."/>
            <person name="Land M."/>
            <person name="Hauser L."/>
        </authorList>
    </citation>
    <scope>NUCLEOTIDE SEQUENCE [LARGE SCALE GENOMIC DNA]</scope>
    <source>
        <strain evidence="5 6">Nor1</strain>
    </source>
</reference>
<dbReference type="PANTHER" id="PTHR33055">
    <property type="entry name" value="TRANSPOSASE FOR INSERTION SEQUENCE ELEMENT IS1111A"/>
    <property type="match status" value="1"/>
</dbReference>
<reference evidence="5 6" key="2">
    <citation type="submission" date="2007-01" db="EMBL/GenBank/DDBJ databases">
        <title>Sequencing of the draft genome and assembly of Thermosinus carboxydivorans Nor1.</title>
        <authorList>
            <consortium name="US DOE Joint Genome Institute (JGI-PGF)"/>
            <person name="Copeland A."/>
            <person name="Lucas S."/>
            <person name="Lapidus A."/>
            <person name="Barry K."/>
            <person name="Glavina del Rio T."/>
            <person name="Dalin E."/>
            <person name="Tice H."/>
            <person name="Bruce D."/>
            <person name="Pitluck S."/>
            <person name="Richardson P."/>
        </authorList>
    </citation>
    <scope>NUCLEOTIDE SEQUENCE [LARGE SCALE GENOMIC DNA]</scope>
    <source>
        <strain evidence="5 6">Nor1</strain>
    </source>
</reference>
<dbReference type="Pfam" id="PF02371">
    <property type="entry name" value="Transposase_20"/>
    <property type="match status" value="1"/>
</dbReference>
<evidence type="ECO:0000313" key="5">
    <source>
        <dbReference type="EMBL" id="EAX48273.1"/>
    </source>
</evidence>
<dbReference type="GO" id="GO:0006313">
    <property type="term" value="P:DNA transposition"/>
    <property type="evidence" value="ECO:0007669"/>
    <property type="project" value="InterPro"/>
</dbReference>
<evidence type="ECO:0000259" key="3">
    <source>
        <dbReference type="Pfam" id="PF02371"/>
    </source>
</evidence>
<dbReference type="Proteomes" id="UP000005139">
    <property type="component" value="Unassembled WGS sequence"/>
</dbReference>
<evidence type="ECO:0000259" key="2">
    <source>
        <dbReference type="Pfam" id="PF01548"/>
    </source>
</evidence>
<sequence length="410" mass="46323">MKQVIRIVHERCCGMDVHKKIIVACVITPDNKEIRTFGTMTDDLHELVSWLQSHGCSHVAMESTGVYWKPIYNLLEHTGIEILVVNAQHIKAVPGRKTDVKDAEWIAELLRHGLLQGSYIPSREQRELRELVRYRRSLIEERSREVNRLQKVLEGANIKLASVVTDITGVSARSMIEAMIKGTDDTKQLAQMAKGALRNKLADLEKALKGSLGYHQKMMLSMQLKHIETLDESIKELDKEIADRMRPFEEALELLDTIPGVNRRNAEEIIAEIGVDMSRFPSAEHLSSWSGMAPGHNESADKRKSGKTRKGNQHLRTTLVQSARSAARQKDTYLASQYRRICSRRGSNRAAVAVGHSILIIAYHILKKKQPYIELGANYFEQRSKDAAIKRALQLLQNAGIEINLENIVA</sequence>
<dbReference type="EMBL" id="AAWL01000003">
    <property type="protein sequence ID" value="EAX48273.1"/>
    <property type="molecule type" value="Genomic_DNA"/>
</dbReference>
<feature type="region of interest" description="Disordered" evidence="1">
    <location>
        <begin position="286"/>
        <end position="315"/>
    </location>
</feature>
<feature type="compositionally biased region" description="Basic residues" evidence="1">
    <location>
        <begin position="304"/>
        <end position="313"/>
    </location>
</feature>
<dbReference type="Pfam" id="PF01548">
    <property type="entry name" value="DEDD_Tnp_IS110"/>
    <property type="match status" value="1"/>
</dbReference>
<dbReference type="EMBL" id="AAWL01000011">
    <property type="protein sequence ID" value="EAX47324.1"/>
    <property type="molecule type" value="Genomic_DNA"/>
</dbReference>
<dbReference type="NCBIfam" id="NF033542">
    <property type="entry name" value="transpos_IS110"/>
    <property type="match status" value="1"/>
</dbReference>
<feature type="domain" description="Transposase IS116/IS110/IS902 C-terminal" evidence="3">
    <location>
        <begin position="253"/>
        <end position="338"/>
    </location>
</feature>
<dbReference type="AlphaFoldDB" id="A1HNA9"/>
<name>A1HNA9_9FIRM</name>
<evidence type="ECO:0000313" key="6">
    <source>
        <dbReference type="Proteomes" id="UP000005139"/>
    </source>
</evidence>
<evidence type="ECO:0000313" key="4">
    <source>
        <dbReference type="EMBL" id="EAX47324.1"/>
    </source>
</evidence>
<dbReference type="InterPro" id="IPR003346">
    <property type="entry name" value="Transposase_20"/>
</dbReference>
<evidence type="ECO:0000256" key="1">
    <source>
        <dbReference type="SAM" id="MobiDB-lite"/>
    </source>
</evidence>
<feature type="domain" description="Transposase IS110-like N-terminal" evidence="2">
    <location>
        <begin position="13"/>
        <end position="156"/>
    </location>
</feature>
<dbReference type="GO" id="GO:0003677">
    <property type="term" value="F:DNA binding"/>
    <property type="evidence" value="ECO:0007669"/>
    <property type="project" value="InterPro"/>
</dbReference>
<dbReference type="InterPro" id="IPR047650">
    <property type="entry name" value="Transpos_IS110"/>
</dbReference>
<organism evidence="5 6">
    <name type="scientific">Thermosinus carboxydivorans Nor1</name>
    <dbReference type="NCBI Taxonomy" id="401526"/>
    <lineage>
        <taxon>Bacteria</taxon>
        <taxon>Bacillati</taxon>
        <taxon>Bacillota</taxon>
        <taxon>Negativicutes</taxon>
        <taxon>Selenomonadales</taxon>
        <taxon>Sporomusaceae</taxon>
        <taxon>Thermosinus</taxon>
    </lineage>
</organism>
<comment type="caution">
    <text evidence="5">The sequence shown here is derived from an EMBL/GenBank/DDBJ whole genome shotgun (WGS) entry which is preliminary data.</text>
</comment>
<keyword evidence="6" id="KW-1185">Reference proteome</keyword>
<dbReference type="InterPro" id="IPR002525">
    <property type="entry name" value="Transp_IS110-like_N"/>
</dbReference>
<proteinExistence type="predicted"/>
<dbReference type="PANTHER" id="PTHR33055:SF15">
    <property type="entry name" value="TRANSPOSASE-RELATED"/>
    <property type="match status" value="1"/>
</dbReference>
<accession>A1HNA9</accession>
<dbReference type="RefSeq" id="WP_007288521.1">
    <property type="nucleotide sequence ID" value="NZ_AAWL01000003.1"/>
</dbReference>
<dbReference type="eggNOG" id="COG3547">
    <property type="taxonomic scope" value="Bacteria"/>
</dbReference>
<dbReference type="GO" id="GO:0004803">
    <property type="term" value="F:transposase activity"/>
    <property type="evidence" value="ECO:0007669"/>
    <property type="project" value="InterPro"/>
</dbReference>
<gene>
    <name evidence="4" type="ORF">TcarDRAFT_1342</name>
    <name evidence="5" type="ORF">TcarDRAFT_2223</name>
</gene>
<protein>
    <submittedName>
        <fullName evidence="5">Transposase IS116/IS110/IS902 family protein</fullName>
    </submittedName>
</protein>